<dbReference type="InterPro" id="IPR003593">
    <property type="entry name" value="AAA+_ATPase"/>
</dbReference>
<feature type="domain" description="ABC transporter" evidence="6">
    <location>
        <begin position="2"/>
        <end position="238"/>
    </location>
</feature>
<keyword evidence="2" id="KW-0813">Transport</keyword>
<keyword evidence="4 7" id="KW-0067">ATP-binding</keyword>
<dbReference type="InterPro" id="IPR003439">
    <property type="entry name" value="ABC_transporter-like_ATP-bd"/>
</dbReference>
<dbReference type="GO" id="GO:0005524">
    <property type="term" value="F:ATP binding"/>
    <property type="evidence" value="ECO:0007669"/>
    <property type="project" value="UniProtKB-KW"/>
</dbReference>
<dbReference type="Gene3D" id="3.40.50.300">
    <property type="entry name" value="P-loop containing nucleotide triphosphate hydrolases"/>
    <property type="match status" value="1"/>
</dbReference>
<organism evidence="7">
    <name type="scientific">Caldimicrobium thiodismutans</name>
    <dbReference type="NCBI Taxonomy" id="1653476"/>
    <lineage>
        <taxon>Bacteria</taxon>
        <taxon>Pseudomonadati</taxon>
        <taxon>Thermodesulfobacteriota</taxon>
        <taxon>Thermodesulfobacteria</taxon>
        <taxon>Thermodesulfobacteriales</taxon>
        <taxon>Thermodesulfobacteriaceae</taxon>
        <taxon>Caldimicrobium</taxon>
    </lineage>
</organism>
<gene>
    <name evidence="7" type="ORF">ENT73_05115</name>
</gene>
<keyword evidence="3" id="KW-0547">Nucleotide-binding</keyword>
<dbReference type="PANTHER" id="PTHR43820:SF4">
    <property type="entry name" value="HIGH-AFFINITY BRANCHED-CHAIN AMINO ACID TRANSPORT ATP-BINDING PROTEIN LIVF"/>
    <property type="match status" value="1"/>
</dbReference>
<evidence type="ECO:0000256" key="5">
    <source>
        <dbReference type="ARBA" id="ARBA00022970"/>
    </source>
</evidence>
<dbReference type="CDD" id="cd03224">
    <property type="entry name" value="ABC_TM1139_LivF_branched"/>
    <property type="match status" value="1"/>
</dbReference>
<dbReference type="InterPro" id="IPR052156">
    <property type="entry name" value="BCAA_Transport_ATP-bd_LivF"/>
</dbReference>
<dbReference type="GO" id="GO:0016887">
    <property type="term" value="F:ATP hydrolysis activity"/>
    <property type="evidence" value="ECO:0007669"/>
    <property type="project" value="InterPro"/>
</dbReference>
<evidence type="ECO:0000259" key="6">
    <source>
        <dbReference type="PROSITE" id="PS50893"/>
    </source>
</evidence>
<dbReference type="GO" id="GO:0015658">
    <property type="term" value="F:branched-chain amino acid transmembrane transporter activity"/>
    <property type="evidence" value="ECO:0007669"/>
    <property type="project" value="TreeGrafter"/>
</dbReference>
<evidence type="ECO:0000256" key="3">
    <source>
        <dbReference type="ARBA" id="ARBA00022741"/>
    </source>
</evidence>
<protein>
    <submittedName>
        <fullName evidence="7">ABC transporter ATP-binding protein</fullName>
    </submittedName>
</protein>
<evidence type="ECO:0000256" key="4">
    <source>
        <dbReference type="ARBA" id="ARBA00022840"/>
    </source>
</evidence>
<dbReference type="InterPro" id="IPR032823">
    <property type="entry name" value="BCA_ABC_TP_C"/>
</dbReference>
<proteinExistence type="inferred from homology"/>
<evidence type="ECO:0000313" key="7">
    <source>
        <dbReference type="EMBL" id="HGV55449.1"/>
    </source>
</evidence>
<reference evidence="7" key="1">
    <citation type="journal article" date="2020" name="mSystems">
        <title>Genome- and Community-Level Interaction Insights into Carbon Utilization and Element Cycling Functions of Hydrothermarchaeota in Hydrothermal Sediment.</title>
        <authorList>
            <person name="Zhou Z."/>
            <person name="Liu Y."/>
            <person name="Xu W."/>
            <person name="Pan J."/>
            <person name="Luo Z.H."/>
            <person name="Li M."/>
        </authorList>
    </citation>
    <scope>NUCLEOTIDE SEQUENCE [LARGE SCALE GENOMIC DNA]</scope>
    <source>
        <strain evidence="7">SpSt-605</strain>
    </source>
</reference>
<comment type="similarity">
    <text evidence="1">Belongs to the ABC transporter superfamily.</text>
</comment>
<keyword evidence="5" id="KW-0029">Amino-acid transport</keyword>
<dbReference type="PROSITE" id="PS50893">
    <property type="entry name" value="ABC_TRANSPORTER_2"/>
    <property type="match status" value="1"/>
</dbReference>
<comment type="caution">
    <text evidence="7">The sequence shown here is derived from an EMBL/GenBank/DDBJ whole genome shotgun (WGS) entry which is preliminary data.</text>
</comment>
<dbReference type="SUPFAM" id="SSF52540">
    <property type="entry name" value="P-loop containing nucleoside triphosphate hydrolases"/>
    <property type="match status" value="1"/>
</dbReference>
<dbReference type="Pfam" id="PF00005">
    <property type="entry name" value="ABC_tran"/>
    <property type="match status" value="1"/>
</dbReference>
<dbReference type="EMBL" id="DSZU01000089">
    <property type="protein sequence ID" value="HGV55449.1"/>
    <property type="molecule type" value="Genomic_DNA"/>
</dbReference>
<dbReference type="AlphaFoldDB" id="A0A832LWI5"/>
<dbReference type="Pfam" id="PF12399">
    <property type="entry name" value="BCA_ABC_TP_C"/>
    <property type="match status" value="1"/>
</dbReference>
<dbReference type="GO" id="GO:0015807">
    <property type="term" value="P:L-amino acid transport"/>
    <property type="evidence" value="ECO:0007669"/>
    <property type="project" value="TreeGrafter"/>
</dbReference>
<accession>A0A832LWI5</accession>
<dbReference type="SMART" id="SM00382">
    <property type="entry name" value="AAA"/>
    <property type="match status" value="1"/>
</dbReference>
<evidence type="ECO:0000256" key="2">
    <source>
        <dbReference type="ARBA" id="ARBA00022448"/>
    </source>
</evidence>
<name>A0A832LWI5_9BACT</name>
<evidence type="ECO:0000256" key="1">
    <source>
        <dbReference type="ARBA" id="ARBA00005417"/>
    </source>
</evidence>
<dbReference type="PANTHER" id="PTHR43820">
    <property type="entry name" value="HIGH-AFFINITY BRANCHED-CHAIN AMINO ACID TRANSPORT ATP-BINDING PROTEIN LIVF"/>
    <property type="match status" value="1"/>
</dbReference>
<dbReference type="InterPro" id="IPR027417">
    <property type="entry name" value="P-loop_NTPase"/>
</dbReference>
<sequence length="246" mass="27534">MLILKGVDVFYGKLHILKKITLHLREGEVVALLGANGAGKSTLLKAIIGLLKINSGQILYKGEPLHPLPPEKRVSLGIVLVPEGKGIFKPLTVEENLLLGAYSKYSFFRRREIKTYLQHIYDFFPMLKERRKQLAGTLSGGQQQILAIARALMAQPRLLLLDEPSMGIAPNLVKEIFQHIKKLKEELKLTILLVEQNAKAALKIADRAYVLETGKIIFEGEARAIADNPEVQRAYLGRDLDREVPL</sequence>